<proteinExistence type="predicted"/>
<comment type="caution">
    <text evidence="1">The sequence shown here is derived from an EMBL/GenBank/DDBJ whole genome shotgun (WGS) entry which is preliminary data.</text>
</comment>
<dbReference type="AlphaFoldDB" id="L7CJU7"/>
<reference evidence="1 2" key="1">
    <citation type="journal article" date="2013" name="Mar. Genomics">
        <title>Expression of sulfatases in Rhodopirellula baltica and the diversity of sulfatases in the genus Rhodopirellula.</title>
        <authorList>
            <person name="Wegner C.E."/>
            <person name="Richter-Heitmann T."/>
            <person name="Klindworth A."/>
            <person name="Klockow C."/>
            <person name="Richter M."/>
            <person name="Achstetter T."/>
            <person name="Glockner F.O."/>
            <person name="Harder J."/>
        </authorList>
    </citation>
    <scope>NUCLEOTIDE SEQUENCE [LARGE SCALE GENOMIC DNA]</scope>
    <source>
        <strain evidence="1 2">SWK14</strain>
    </source>
</reference>
<evidence type="ECO:0000313" key="2">
    <source>
        <dbReference type="Proteomes" id="UP000010959"/>
    </source>
</evidence>
<name>L7CJU7_RHOBT</name>
<dbReference type="PATRIC" id="fig|993516.3.peg.1615"/>
<sequence>MSDMKPITDDNREPAVSAICHIAVELTELSNALFGYVNGTGDGVDRYREIAASGRRNRPPVRPLVFRVPPF</sequence>
<protein>
    <submittedName>
        <fullName evidence="1">Uncharacterized protein</fullName>
    </submittedName>
</protein>
<dbReference type="Proteomes" id="UP000010959">
    <property type="component" value="Unassembled WGS sequence"/>
</dbReference>
<organism evidence="1 2">
    <name type="scientific">Rhodopirellula baltica SWK14</name>
    <dbReference type="NCBI Taxonomy" id="993516"/>
    <lineage>
        <taxon>Bacteria</taxon>
        <taxon>Pseudomonadati</taxon>
        <taxon>Planctomycetota</taxon>
        <taxon>Planctomycetia</taxon>
        <taxon>Pirellulales</taxon>
        <taxon>Pirellulaceae</taxon>
        <taxon>Rhodopirellula</taxon>
    </lineage>
</organism>
<dbReference type="EMBL" id="AMWG01000030">
    <property type="protein sequence ID" value="ELP34514.1"/>
    <property type="molecule type" value="Genomic_DNA"/>
</dbReference>
<accession>L7CJU7</accession>
<dbReference type="RefSeq" id="WP_007336713.1">
    <property type="nucleotide sequence ID" value="NZ_AMWG01000030.1"/>
</dbReference>
<evidence type="ECO:0000313" key="1">
    <source>
        <dbReference type="EMBL" id="ELP34514.1"/>
    </source>
</evidence>
<gene>
    <name evidence="1" type="ORF">RBSWK_01524</name>
</gene>